<name>A0AAV9MWE5_9EURO</name>
<dbReference type="PANTHER" id="PTHR37489">
    <property type="entry name" value="DUF3500 DOMAIN-CONTAINING PROTEIN"/>
    <property type="match status" value="1"/>
</dbReference>
<keyword evidence="2" id="KW-1185">Reference proteome</keyword>
<dbReference type="GeneID" id="89976952"/>
<gene>
    <name evidence="1" type="ORF">LTR84_008790</name>
</gene>
<dbReference type="RefSeq" id="XP_064701608.1">
    <property type="nucleotide sequence ID" value="XM_064852334.1"/>
</dbReference>
<dbReference type="EMBL" id="JAVRRD010000033">
    <property type="protein sequence ID" value="KAK5046003.1"/>
    <property type="molecule type" value="Genomic_DNA"/>
</dbReference>
<dbReference type="PANTHER" id="PTHR37489:SF1">
    <property type="entry name" value="DUF3500 DOMAIN-CONTAINING PROTEIN"/>
    <property type="match status" value="1"/>
</dbReference>
<reference evidence="1 2" key="1">
    <citation type="submission" date="2023-08" db="EMBL/GenBank/DDBJ databases">
        <title>Black Yeasts Isolated from many extreme environments.</title>
        <authorList>
            <person name="Coleine C."/>
            <person name="Stajich J.E."/>
            <person name="Selbmann L."/>
        </authorList>
    </citation>
    <scope>NUCLEOTIDE SEQUENCE [LARGE SCALE GENOMIC DNA]</scope>
    <source>
        <strain evidence="1 2">CCFEE 5792</strain>
    </source>
</reference>
<dbReference type="Proteomes" id="UP001358417">
    <property type="component" value="Unassembled WGS sequence"/>
</dbReference>
<comment type="caution">
    <text evidence="1">The sequence shown here is derived from an EMBL/GenBank/DDBJ whole genome shotgun (WGS) entry which is preliminary data.</text>
</comment>
<protein>
    <recommendedName>
        <fullName evidence="3">DUF3500 domain-containing protein</fullName>
    </recommendedName>
</protein>
<evidence type="ECO:0000313" key="2">
    <source>
        <dbReference type="Proteomes" id="UP001358417"/>
    </source>
</evidence>
<dbReference type="AlphaFoldDB" id="A0AAV9MWE5"/>
<proteinExistence type="predicted"/>
<dbReference type="InterPro" id="IPR021889">
    <property type="entry name" value="DUF3500"/>
</dbReference>
<evidence type="ECO:0000313" key="1">
    <source>
        <dbReference type="EMBL" id="KAK5046003.1"/>
    </source>
</evidence>
<dbReference type="Pfam" id="PF12006">
    <property type="entry name" value="DUF3500"/>
    <property type="match status" value="1"/>
</dbReference>
<organism evidence="1 2">
    <name type="scientific">Exophiala bonariae</name>
    <dbReference type="NCBI Taxonomy" id="1690606"/>
    <lineage>
        <taxon>Eukaryota</taxon>
        <taxon>Fungi</taxon>
        <taxon>Dikarya</taxon>
        <taxon>Ascomycota</taxon>
        <taxon>Pezizomycotina</taxon>
        <taxon>Eurotiomycetes</taxon>
        <taxon>Chaetothyriomycetidae</taxon>
        <taxon>Chaetothyriales</taxon>
        <taxon>Herpotrichiellaceae</taxon>
        <taxon>Exophiala</taxon>
    </lineage>
</organism>
<evidence type="ECO:0008006" key="3">
    <source>
        <dbReference type="Google" id="ProtNLM"/>
    </source>
</evidence>
<accession>A0AAV9MWE5</accession>
<sequence length="436" mass="49695">MANNDIVDSLPWINEKLNVALDSVASFRSLLPPKGWPKIRTLPSSTATEWYENSKNIPQVKDFLYSLRLENIEPWKGFTSDGKVNLGVQNYEDDEGAPICKMTQAALDLISKMSECQKSATLFNSVEADELRMWSNPEFYVNPGGLRLDECSEQIQRAVHTLLKVSMSPAGYDKVQGCCLINGFLGDLIDGQKVLNAHSYNFRLFGRPDPIEPWAFTFFGHHLCIAVFIQGGRMVIGPTFMGAEPDYIDDGPHTGLRLFNTEETVSLKLMRSLSASQRRLALMYHSVLPTDLPSDRWAPHDERHIGGARQDNRVVPYEGCPVSIFDEPQKIDIIRLFEAFNEYYPAPVLQHRRKAFISHFDQTYFAWIGDFENDEPYYFRIHSPVAFMEFDFHSGVFLVNPAPAKCHIHTINRIPNGGDYGRALLDAYRRRQARYS</sequence>